<protein>
    <submittedName>
        <fullName evidence="2">Uncharacterized protein</fullName>
    </submittedName>
</protein>
<dbReference type="RefSeq" id="WP_157869583.1">
    <property type="nucleotide sequence ID" value="NZ_AP014682.1"/>
</dbReference>
<feature type="transmembrane region" description="Helical" evidence="1">
    <location>
        <begin position="31"/>
        <end position="50"/>
    </location>
</feature>
<evidence type="ECO:0000256" key="1">
    <source>
        <dbReference type="SAM" id="Phobius"/>
    </source>
</evidence>
<evidence type="ECO:0000313" key="2">
    <source>
        <dbReference type="EMBL" id="BAP86921.1"/>
    </source>
</evidence>
<geneLocation type="plasmid" evidence="3">
    <name>pLOOC260-2 DNA</name>
</geneLocation>
<feature type="transmembrane region" description="Helical" evidence="1">
    <location>
        <begin position="156"/>
        <end position="176"/>
    </location>
</feature>
<proteinExistence type="predicted"/>
<feature type="transmembrane region" description="Helical" evidence="1">
    <location>
        <begin position="56"/>
        <end position="73"/>
    </location>
</feature>
<dbReference type="EMBL" id="AP014682">
    <property type="protein sequence ID" value="BAP86921.1"/>
    <property type="molecule type" value="Genomic_DNA"/>
</dbReference>
<dbReference type="Proteomes" id="UP000031620">
    <property type="component" value="Plasmid pLOOC260-2"/>
</dbReference>
<gene>
    <name evidence="2" type="ORF">LOOC260_300480</name>
</gene>
<sequence>MKIRFDIAKQNTPEAIQLLSAQRHLYSQAKFIEFFSFFSTLAPIILVLFIKNRICIQFITTIITVVSLLLTQWSKDKIKSATRIQEKFDTLIFGLNWNKILVGREPSPEIINKFSQNKNQGELKDWYHNPNLDSAKLNIIICQRSNVIWNIQLHKICSNVIGGLLCMFLLLIIAGITFKDYMWGHVMDAAIVTTIPIVIKFINYWITFKALLDAETQLINQIDDIIHSIDKNRYSISVKDLRSIQDFIFVNIRSATILVPNWLYFVTKKSHEEAMKSSTKSIADNLKRHSKH</sequence>
<organism evidence="2 3">
    <name type="scientific">Paucilactobacillus hokkaidonensis JCM 18461</name>
    <dbReference type="NCBI Taxonomy" id="1291742"/>
    <lineage>
        <taxon>Bacteria</taxon>
        <taxon>Bacillati</taxon>
        <taxon>Bacillota</taxon>
        <taxon>Bacilli</taxon>
        <taxon>Lactobacillales</taxon>
        <taxon>Lactobacillaceae</taxon>
        <taxon>Paucilactobacillus</taxon>
    </lineage>
</organism>
<keyword evidence="1" id="KW-1133">Transmembrane helix</keyword>
<evidence type="ECO:0000313" key="3">
    <source>
        <dbReference type="Proteomes" id="UP000031620"/>
    </source>
</evidence>
<keyword evidence="1" id="KW-0812">Transmembrane</keyword>
<dbReference type="HOGENOM" id="CLU_077101_0_0_9"/>
<name>A0A0A1H2J5_9LACO</name>
<reference evidence="2 3" key="1">
    <citation type="submission" date="2014-11" db="EMBL/GenBank/DDBJ databases">
        <title>Complete genome sequence and analysis of Lactobacillus hokkaidonensis LOOC260T.</title>
        <authorList>
            <person name="Tanizawa Y."/>
            <person name="Tohno M."/>
            <person name="Kaminuma E."/>
            <person name="Nakamura Y."/>
            <person name="Arita M."/>
        </authorList>
    </citation>
    <scope>NUCLEOTIDE SEQUENCE [LARGE SCALE GENOMIC DNA]</scope>
    <source>
        <strain evidence="2 3">LOOC260</strain>
        <plasmid evidence="3">pLOOC260-2 DNA</plasmid>
    </source>
</reference>
<feature type="transmembrane region" description="Helical" evidence="1">
    <location>
        <begin position="182"/>
        <end position="202"/>
    </location>
</feature>
<accession>A0A0A1H2J5</accession>
<keyword evidence="2" id="KW-0614">Plasmid</keyword>
<dbReference type="KEGG" id="lho:LOOC260_300480"/>
<dbReference type="AlphaFoldDB" id="A0A0A1H2J5"/>
<dbReference type="Pfam" id="PF18159">
    <property type="entry name" value="S_4TM"/>
    <property type="match status" value="1"/>
</dbReference>
<dbReference type="InterPro" id="IPR049920">
    <property type="entry name" value="IK1_05631-like"/>
</dbReference>
<keyword evidence="1" id="KW-0472">Membrane</keyword>